<dbReference type="eggNOG" id="COG1020">
    <property type="taxonomic scope" value="Bacteria"/>
</dbReference>
<evidence type="ECO:0008006" key="5">
    <source>
        <dbReference type="Google" id="ProtNLM"/>
    </source>
</evidence>
<organism evidence="1 4">
    <name type="scientific">Pseudomonas aeruginosa</name>
    <dbReference type="NCBI Taxonomy" id="287"/>
    <lineage>
        <taxon>Bacteria</taxon>
        <taxon>Pseudomonadati</taxon>
        <taxon>Pseudomonadota</taxon>
        <taxon>Gammaproteobacteria</taxon>
        <taxon>Pseudomonadales</taxon>
        <taxon>Pseudomonadaceae</taxon>
        <taxon>Pseudomonas</taxon>
    </lineage>
</organism>
<evidence type="ECO:0000313" key="2">
    <source>
        <dbReference type="EMBL" id="RCI76305.1"/>
    </source>
</evidence>
<evidence type="ECO:0000313" key="3">
    <source>
        <dbReference type="Proteomes" id="UP000253594"/>
    </source>
</evidence>
<dbReference type="SUPFAM" id="SSF52777">
    <property type="entry name" value="CoA-dependent acyltransferases"/>
    <property type="match status" value="1"/>
</dbReference>
<dbReference type="Proteomes" id="UP000644192">
    <property type="component" value="Unassembled WGS sequence"/>
</dbReference>
<dbReference type="InterPro" id="IPR023213">
    <property type="entry name" value="CAT-like_dom_sf"/>
</dbReference>
<dbReference type="EMBL" id="QORE01000050">
    <property type="protein sequence ID" value="RCI76305.1"/>
    <property type="molecule type" value="Genomic_DNA"/>
</dbReference>
<dbReference type="Proteomes" id="UP000253594">
    <property type="component" value="Unassembled WGS sequence"/>
</dbReference>
<sequence length="420" mass="46595">MNVGLSAEVRYHWFREHLVVVGDWHRLSPSERDRLRHQPMPDEAAQSLRVDLSPWSCGMVFSELLGADLTRFGLCYLAPAEVPASDLTRLGRRLREEFPLLDSQVDSGAEGFELVVHGQPEESPALEVGPFADENTLIAALLQRPHSLFERGLLRLFHGRCGGRARWGVWLHHLVADADFASVLLARLAVLNADPTTEAAAPEFGFLQQQWRLERQLRERRTRLEDYWSERGEAFRELASLPWAELASHCEDFRLAATPGGGEAALLTRLACALALALASQGATGKVLALTPVSLRSRRGTAVSGCWLNLVPLLLDAATAEDTFERHRLEAFEHSLLPAEAIAERAGLRYADAQVMINVIDQPFRSAGFIHRPTLKSRLPLTLTLVRRDDGGWDASLASRFGRERTLALAAAMAEALRPC</sequence>
<gene>
    <name evidence="2" type="ORF">DT376_03105</name>
    <name evidence="1" type="ORF">GUL26_06135</name>
</gene>
<dbReference type="RefSeq" id="WP_010793931.1">
    <property type="nucleotide sequence ID" value="NZ_BSAO01000002.1"/>
</dbReference>
<evidence type="ECO:0000313" key="1">
    <source>
        <dbReference type="EMBL" id="MZZ11817.1"/>
    </source>
</evidence>
<dbReference type="EMBL" id="WXZT01000003">
    <property type="protein sequence ID" value="MZZ11817.1"/>
    <property type="molecule type" value="Genomic_DNA"/>
</dbReference>
<name>A0A080VCW2_PSEAI</name>
<protein>
    <recommendedName>
        <fullName evidence="5">Condensation domain-containing protein</fullName>
    </recommendedName>
</protein>
<reference evidence="1" key="2">
    <citation type="submission" date="2020-01" db="EMBL/GenBank/DDBJ databases">
        <title>Bacteria Cultured from War Wounds Associated with the Conflict in Eastern Ukraine.</title>
        <authorList>
            <person name="Snesrud E."/>
            <person name="Galac M.R."/>
            <person name="Mc Gann P."/>
            <person name="Valentine K."/>
            <person name="Viacheslav K."/>
        </authorList>
    </citation>
    <scope>NUCLEOTIDE SEQUENCE</scope>
    <source>
        <strain evidence="1">VNMU148</strain>
    </source>
</reference>
<accession>A0A080VCW2</accession>
<dbReference type="Gene3D" id="3.30.559.10">
    <property type="entry name" value="Chloramphenicol acetyltransferase-like domain"/>
    <property type="match status" value="1"/>
</dbReference>
<dbReference type="AlphaFoldDB" id="A0A080VCW2"/>
<proteinExistence type="predicted"/>
<reference evidence="2 3" key="1">
    <citation type="submission" date="2018-07" db="EMBL/GenBank/DDBJ databases">
        <title>Mechanisms of high-level aminoglycoside resistance among Gram-negative pathogens in Brazil.</title>
        <authorList>
            <person name="Ballaben A.S."/>
            <person name="Darini A.L.C."/>
            <person name="Doi Y."/>
        </authorList>
    </citation>
    <scope>NUCLEOTIDE SEQUENCE [LARGE SCALE GENOMIC DNA]</scope>
    <source>
        <strain evidence="2 3">B2-305</strain>
    </source>
</reference>
<comment type="caution">
    <text evidence="1">The sequence shown here is derived from an EMBL/GenBank/DDBJ whole genome shotgun (WGS) entry which is preliminary data.</text>
</comment>
<evidence type="ECO:0000313" key="4">
    <source>
        <dbReference type="Proteomes" id="UP000644192"/>
    </source>
</evidence>